<evidence type="ECO:0000256" key="1">
    <source>
        <dbReference type="ARBA" id="ARBA00006354"/>
    </source>
</evidence>
<dbReference type="InterPro" id="IPR014721">
    <property type="entry name" value="Ribsml_uS5_D2-typ_fold_subgr"/>
</dbReference>
<dbReference type="RefSeq" id="WP_146445760.1">
    <property type="nucleotide sequence ID" value="NZ_SJPR01000004.1"/>
</dbReference>
<comment type="similarity">
    <text evidence="1">Belongs to the Mg-chelatase subunits D/I family. ComM subfamily.</text>
</comment>
<dbReference type="InterPro" id="IPR027417">
    <property type="entry name" value="P-loop_NTPase"/>
</dbReference>
<evidence type="ECO:0000313" key="4">
    <source>
        <dbReference type="Proteomes" id="UP000317421"/>
    </source>
</evidence>
<dbReference type="InterPro" id="IPR045006">
    <property type="entry name" value="CHLI-like"/>
</dbReference>
<dbReference type="InterPro" id="IPR025158">
    <property type="entry name" value="Mg_chelat-rel_C"/>
</dbReference>
<dbReference type="Gene3D" id="3.30.230.10">
    <property type="match status" value="1"/>
</dbReference>
<accession>A0A5C6ACI2</accession>
<feature type="domain" description="AAA+ ATPase" evidence="2">
    <location>
        <begin position="229"/>
        <end position="412"/>
    </location>
</feature>
<dbReference type="Proteomes" id="UP000317421">
    <property type="component" value="Unassembled WGS sequence"/>
</dbReference>
<dbReference type="SMART" id="SM00382">
    <property type="entry name" value="AAA"/>
    <property type="match status" value="1"/>
</dbReference>
<evidence type="ECO:0000259" key="2">
    <source>
        <dbReference type="SMART" id="SM00382"/>
    </source>
</evidence>
<dbReference type="InterPro" id="IPR000523">
    <property type="entry name" value="Mg_chelatse_chII-like_cat_dom"/>
</dbReference>
<reference evidence="3 4" key="1">
    <citation type="submission" date="2019-02" db="EMBL/GenBank/DDBJ databases">
        <title>Deep-cultivation of Planctomycetes and their phenomic and genomic characterization uncovers novel biology.</title>
        <authorList>
            <person name="Wiegand S."/>
            <person name="Jogler M."/>
            <person name="Boedeker C."/>
            <person name="Pinto D."/>
            <person name="Vollmers J."/>
            <person name="Rivas-Marin E."/>
            <person name="Kohn T."/>
            <person name="Peeters S.H."/>
            <person name="Heuer A."/>
            <person name="Rast P."/>
            <person name="Oberbeckmann S."/>
            <person name="Bunk B."/>
            <person name="Jeske O."/>
            <person name="Meyerdierks A."/>
            <person name="Storesund J.E."/>
            <person name="Kallscheuer N."/>
            <person name="Luecker S."/>
            <person name="Lage O.M."/>
            <person name="Pohl T."/>
            <person name="Merkel B.J."/>
            <person name="Hornburger P."/>
            <person name="Mueller R.-W."/>
            <person name="Bruemmer F."/>
            <person name="Labrenz M."/>
            <person name="Spormann A.M."/>
            <person name="Op Den Camp H."/>
            <person name="Overmann J."/>
            <person name="Amann R."/>
            <person name="Jetten M.S.M."/>
            <person name="Mascher T."/>
            <person name="Medema M.H."/>
            <person name="Devos D.P."/>
            <person name="Kaster A.-K."/>
            <person name="Ovreas L."/>
            <person name="Rohde M."/>
            <person name="Galperin M.Y."/>
            <person name="Jogler C."/>
        </authorList>
    </citation>
    <scope>NUCLEOTIDE SEQUENCE [LARGE SCALE GENOMIC DNA]</scope>
    <source>
        <strain evidence="3 4">Pla108</strain>
    </source>
</reference>
<proteinExistence type="inferred from homology"/>
<gene>
    <name evidence="3" type="primary">comM</name>
    <name evidence="3" type="ORF">Pla108_30400</name>
</gene>
<dbReference type="InterPro" id="IPR003593">
    <property type="entry name" value="AAA+_ATPase"/>
</dbReference>
<dbReference type="EMBL" id="SJPR01000004">
    <property type="protein sequence ID" value="TWT95963.1"/>
    <property type="molecule type" value="Genomic_DNA"/>
</dbReference>
<dbReference type="OrthoDB" id="9813147at2"/>
<dbReference type="Pfam" id="PF01078">
    <property type="entry name" value="Mg_chelatase"/>
    <property type="match status" value="1"/>
</dbReference>
<dbReference type="AlphaFoldDB" id="A0A5C6ACI2"/>
<dbReference type="InterPro" id="IPR004482">
    <property type="entry name" value="Mg_chelat-rel"/>
</dbReference>
<dbReference type="PANTHER" id="PTHR32039">
    <property type="entry name" value="MAGNESIUM-CHELATASE SUBUNIT CHLI"/>
    <property type="match status" value="1"/>
</dbReference>
<dbReference type="Gene3D" id="3.40.50.300">
    <property type="entry name" value="P-loop containing nucleotide triphosphate hydrolases"/>
    <property type="match status" value="1"/>
</dbReference>
<dbReference type="SUPFAM" id="SSF52540">
    <property type="entry name" value="P-loop containing nucleoside triphosphate hydrolases"/>
    <property type="match status" value="1"/>
</dbReference>
<dbReference type="InterPro" id="IPR020568">
    <property type="entry name" value="Ribosomal_Su5_D2-typ_SF"/>
</dbReference>
<dbReference type="SUPFAM" id="SSF54211">
    <property type="entry name" value="Ribosomal protein S5 domain 2-like"/>
    <property type="match status" value="1"/>
</dbReference>
<protein>
    <submittedName>
        <fullName evidence="3">Competence protein ComM</fullName>
    </submittedName>
</protein>
<dbReference type="Pfam" id="PF13541">
    <property type="entry name" value="ChlI"/>
    <property type="match status" value="1"/>
</dbReference>
<dbReference type="PANTHER" id="PTHR32039:SF7">
    <property type="entry name" value="COMPETENCE PROTEIN COMM"/>
    <property type="match status" value="1"/>
</dbReference>
<comment type="caution">
    <text evidence="3">The sequence shown here is derived from an EMBL/GenBank/DDBJ whole genome shotgun (WGS) entry which is preliminary data.</text>
</comment>
<sequence>MLAQLRTYSLLGIDALPVEAEVDVSPGAMPKTILVGLPEAAVREATHRSERAIVNSGFIRPQDRIVINLAPAELPKQAASFDLPIALGVLAGSGQLGAGPGRRGQATLDAASDRFRRFAVVGELALDGTTRPVKGALSMAMAAAAQPGVEGLVLPRENAREAAVVEGIDVIPVDSLAQAVGFFAGQIDIDPQPCVVADLVADAQRYDIDFADVRGQEMAKRALTIAAAGGHNLLMVGPPGSGKTMLAKRAPTILPRLSSEESVETTRVYSAMGRLGAGQSLLAHRPFRSPHHTISNAGLVGGGSTPSPGEISLAHHGVLFLDELPEFNRQTLEVLRQPLEDGEVTISRALATTTFPADFMLIASLNPCPCGFRNDPRRECKCGVIQVERYMSKISGPLLDRIDLQIEVPAVAYDELRSARSGTDSSAMRERVAAARDRQAGRFERGQRQRLNAQLASRDVRRFCELDEACGQLLRTSVEQLGLSARAHDKVLRVARTIADMADASTIRPEHISEAINYRLLDRKLWG</sequence>
<organism evidence="3 4">
    <name type="scientific">Botrimarina colliarenosi</name>
    <dbReference type="NCBI Taxonomy" id="2528001"/>
    <lineage>
        <taxon>Bacteria</taxon>
        <taxon>Pseudomonadati</taxon>
        <taxon>Planctomycetota</taxon>
        <taxon>Planctomycetia</taxon>
        <taxon>Pirellulales</taxon>
        <taxon>Lacipirellulaceae</taxon>
        <taxon>Botrimarina</taxon>
    </lineage>
</organism>
<name>A0A5C6ACI2_9BACT</name>
<dbReference type="GO" id="GO:0005524">
    <property type="term" value="F:ATP binding"/>
    <property type="evidence" value="ECO:0007669"/>
    <property type="project" value="InterPro"/>
</dbReference>
<dbReference type="NCBIfam" id="TIGR00368">
    <property type="entry name" value="YifB family Mg chelatase-like AAA ATPase"/>
    <property type="match status" value="1"/>
</dbReference>
<keyword evidence="4" id="KW-1185">Reference proteome</keyword>
<dbReference type="Pfam" id="PF13335">
    <property type="entry name" value="Mg_chelatase_C"/>
    <property type="match status" value="1"/>
</dbReference>
<evidence type="ECO:0000313" key="3">
    <source>
        <dbReference type="EMBL" id="TWT95963.1"/>
    </source>
</evidence>